<reference evidence="1 2" key="1">
    <citation type="submission" date="2019-01" db="EMBL/GenBank/DDBJ databases">
        <title>Mucilaginibacter antarcticum sp. nov., isolated from antarctic soil.</title>
        <authorList>
            <person name="Yan Y.-Q."/>
            <person name="Du Z.-J."/>
        </authorList>
    </citation>
    <scope>NUCLEOTIDE SEQUENCE [LARGE SCALE GENOMIC DNA]</scope>
    <source>
        <strain evidence="1 2">F01003</strain>
    </source>
</reference>
<dbReference type="AlphaFoldDB" id="A0A3S3W8Y2"/>
<accession>A0A3S3W8Y2</accession>
<evidence type="ECO:0000313" key="2">
    <source>
        <dbReference type="Proteomes" id="UP000286701"/>
    </source>
</evidence>
<evidence type="ECO:0000313" key="1">
    <source>
        <dbReference type="EMBL" id="RWY51199.1"/>
    </source>
</evidence>
<organism evidence="1 2">
    <name type="scientific">Mucilaginibacter gilvus</name>
    <dbReference type="NCBI Taxonomy" id="2305909"/>
    <lineage>
        <taxon>Bacteria</taxon>
        <taxon>Pseudomonadati</taxon>
        <taxon>Bacteroidota</taxon>
        <taxon>Sphingobacteriia</taxon>
        <taxon>Sphingobacteriales</taxon>
        <taxon>Sphingobacteriaceae</taxon>
        <taxon>Mucilaginibacter</taxon>
    </lineage>
</organism>
<keyword evidence="2" id="KW-1185">Reference proteome</keyword>
<name>A0A3S3W8Y2_9SPHI</name>
<comment type="caution">
    <text evidence="1">The sequence shown here is derived from an EMBL/GenBank/DDBJ whole genome shotgun (WGS) entry which is preliminary data.</text>
</comment>
<dbReference type="RefSeq" id="WP_128534618.1">
    <property type="nucleotide sequence ID" value="NZ_SBIW01000006.1"/>
</dbReference>
<dbReference type="Proteomes" id="UP000286701">
    <property type="component" value="Unassembled WGS sequence"/>
</dbReference>
<protein>
    <submittedName>
        <fullName evidence="1">Uncharacterized protein</fullName>
    </submittedName>
</protein>
<dbReference type="EMBL" id="SBIW01000006">
    <property type="protein sequence ID" value="RWY51199.1"/>
    <property type="molecule type" value="Genomic_DNA"/>
</dbReference>
<proteinExistence type="predicted"/>
<sequence length="115" mass="13052">MTEDKDDNPEYTRFTPETKELFTVGLTDKSAFGKMFKSSVREGALNYGKLTKVTVYHFTSSIYALAEEGINAHYGRCVNWNSPTYHHTDGVVIYCYDTQNPSSVLDNDDGNHKKQ</sequence>
<gene>
    <name evidence="1" type="ORF">EPL05_14130</name>
</gene>